<dbReference type="GO" id="GO:0004540">
    <property type="term" value="F:RNA nuclease activity"/>
    <property type="evidence" value="ECO:0007669"/>
    <property type="project" value="InterPro"/>
</dbReference>
<name>A0A0H2YU66_CLOP1</name>
<dbReference type="Pfam" id="PF01934">
    <property type="entry name" value="HepT-like"/>
    <property type="match status" value="1"/>
</dbReference>
<evidence type="ECO:0000256" key="4">
    <source>
        <dbReference type="ARBA" id="ARBA00024207"/>
    </source>
</evidence>
<organism evidence="5 6">
    <name type="scientific">Clostridium perfringens (strain ATCC 13124 / DSM 756 / JCM 1290 / NCIMB 6125 / NCTC 8237 / Type A)</name>
    <dbReference type="NCBI Taxonomy" id="195103"/>
    <lineage>
        <taxon>Bacteria</taxon>
        <taxon>Bacillati</taxon>
        <taxon>Bacillota</taxon>
        <taxon>Clostridia</taxon>
        <taxon>Eubacteriales</taxon>
        <taxon>Clostridiaceae</taxon>
        <taxon>Clostridium</taxon>
    </lineage>
</organism>
<dbReference type="HOGENOM" id="CLU_142825_1_0_9"/>
<dbReference type="AlphaFoldDB" id="A0A0H2YU66"/>
<dbReference type="KEGG" id="cpf:CPF_2352"/>
<dbReference type="Gene3D" id="1.20.120.580">
    <property type="entry name" value="bsu32300-like"/>
    <property type="match status" value="1"/>
</dbReference>
<dbReference type="GO" id="GO:0016787">
    <property type="term" value="F:hydrolase activity"/>
    <property type="evidence" value="ECO:0007669"/>
    <property type="project" value="UniProtKB-KW"/>
</dbReference>
<evidence type="ECO:0000256" key="3">
    <source>
        <dbReference type="ARBA" id="ARBA00022801"/>
    </source>
</evidence>
<dbReference type="GeneID" id="93001367"/>
<dbReference type="PaxDb" id="195103-CPF_2352"/>
<dbReference type="PANTHER" id="PTHR33397">
    <property type="entry name" value="UPF0331 PROTEIN YUTE"/>
    <property type="match status" value="1"/>
</dbReference>
<proteinExistence type="inferred from homology"/>
<dbReference type="GO" id="GO:0110001">
    <property type="term" value="C:toxin-antitoxin complex"/>
    <property type="evidence" value="ECO:0007669"/>
    <property type="project" value="InterPro"/>
</dbReference>
<keyword evidence="1" id="KW-1277">Toxin-antitoxin system</keyword>
<dbReference type="EMBL" id="CP000246">
    <property type="protein sequence ID" value="ABG84361.1"/>
    <property type="molecule type" value="Genomic_DNA"/>
</dbReference>
<keyword evidence="3" id="KW-0378">Hydrolase</keyword>
<evidence type="ECO:0008006" key="7">
    <source>
        <dbReference type="Google" id="ProtNLM"/>
    </source>
</evidence>
<reference evidence="5 6" key="1">
    <citation type="journal article" date="2006" name="Genome Res.">
        <title>Skewed genomic variability in strains of the toxigenic bacterial pathogen, Clostridium perfringens.</title>
        <authorList>
            <person name="Myers G.S."/>
            <person name="Rasko D.A."/>
            <person name="Cheung J.K."/>
            <person name="Ravel J."/>
            <person name="Seshadri R."/>
            <person name="Deboy R.T."/>
            <person name="Ren Q."/>
            <person name="Varga J."/>
            <person name="Awad M.M."/>
            <person name="Brinkac L.M."/>
            <person name="Daugherty S.C."/>
            <person name="Haft D.H."/>
            <person name="Dodson R.J."/>
            <person name="Madupu R."/>
            <person name="Nelson W.C."/>
            <person name="Rosovitz M.J."/>
            <person name="Sullivan S.A."/>
            <person name="Khouri H."/>
            <person name="Dimitrov G.I."/>
            <person name="Watkins K.L."/>
            <person name="Mulligan S."/>
            <person name="Benton J."/>
            <person name="Radune D."/>
            <person name="Fisher D.J."/>
            <person name="Atkins H.S."/>
            <person name="Hiscox T."/>
            <person name="Jost B.H."/>
            <person name="Billington S.J."/>
            <person name="Songer J.G."/>
            <person name="McClane B.A."/>
            <person name="Titball R.W."/>
            <person name="Rood J.I."/>
            <person name="Melville S.B."/>
            <person name="Paulsen I.T."/>
        </authorList>
    </citation>
    <scope>NUCLEOTIDE SEQUENCE [LARGE SCALE GENOMIC DNA]</scope>
    <source>
        <strain evidence="6">ATCC 13124 / DSM 756 / JCM 1290 / NCIMB 6125 / NCTC 8237 / S 107 / Type A</strain>
    </source>
</reference>
<keyword evidence="6" id="KW-1185">Reference proteome</keyword>
<evidence type="ECO:0000256" key="2">
    <source>
        <dbReference type="ARBA" id="ARBA00022722"/>
    </source>
</evidence>
<dbReference type="InterPro" id="IPR008201">
    <property type="entry name" value="HepT-like"/>
</dbReference>
<keyword evidence="2" id="KW-0540">Nuclease</keyword>
<dbReference type="InterPro" id="IPR037038">
    <property type="entry name" value="HepT-like_sf"/>
</dbReference>
<comment type="similarity">
    <text evidence="4">Belongs to the HepT RNase toxin family.</text>
</comment>
<dbReference type="Proteomes" id="UP000001823">
    <property type="component" value="Chromosome"/>
</dbReference>
<gene>
    <name evidence="5" type="ordered locus">CPF_2352</name>
</gene>
<dbReference type="eggNOG" id="COG2445">
    <property type="taxonomic scope" value="Bacteria"/>
</dbReference>
<sequence>MSVDKNRINQDLKFICENIKKLEILNRLGEEAFLKDFKNVDSTKYLLRSSIEAVLDLSNYAVISNGWDMPENIEKTFKVLREKNIIRDFEFEEYMELVNLKDKLTFMYASIEDEFIFNELKKTIIKLKNIKKSLDNLK</sequence>
<accession>A0A0H2YU66</accession>
<dbReference type="InterPro" id="IPR052379">
    <property type="entry name" value="Type_VII_TA_RNase"/>
</dbReference>
<evidence type="ECO:0000256" key="1">
    <source>
        <dbReference type="ARBA" id="ARBA00022649"/>
    </source>
</evidence>
<evidence type="ECO:0000313" key="6">
    <source>
        <dbReference type="Proteomes" id="UP000001823"/>
    </source>
</evidence>
<protein>
    <recommendedName>
        <fullName evidence="7">DUF86 domain-containing protein</fullName>
    </recommendedName>
</protein>
<dbReference type="RefSeq" id="WP_003454898.1">
    <property type="nucleotide sequence ID" value="NC_008261.1"/>
</dbReference>
<evidence type="ECO:0000313" key="5">
    <source>
        <dbReference type="EMBL" id="ABG84361.1"/>
    </source>
</evidence>
<dbReference type="PANTHER" id="PTHR33397:SF3">
    <property type="entry name" value="MRNA NUCLEASE HEPT"/>
    <property type="match status" value="1"/>
</dbReference>